<dbReference type="Proteomes" id="UP001374599">
    <property type="component" value="Unassembled WGS sequence"/>
</dbReference>
<evidence type="ECO:0000313" key="1">
    <source>
        <dbReference type="EMBL" id="GMQ63988.1"/>
    </source>
</evidence>
<protein>
    <submittedName>
        <fullName evidence="1">Response regulator transcription factor</fullName>
    </submittedName>
</protein>
<evidence type="ECO:0000313" key="2">
    <source>
        <dbReference type="Proteomes" id="UP001374599"/>
    </source>
</evidence>
<accession>A0ACB5UQ40</accession>
<comment type="caution">
    <text evidence="1">The sequence shown here is derived from an EMBL/GenBank/DDBJ whole genome shotgun (WGS) entry which is preliminary data.</text>
</comment>
<dbReference type="EMBL" id="BTPU01000059">
    <property type="protein sequence ID" value="GMQ63988.1"/>
    <property type="molecule type" value="Genomic_DNA"/>
</dbReference>
<keyword evidence="2" id="KW-1185">Reference proteome</keyword>
<gene>
    <name evidence="1" type="ORF">AN2V17_32250</name>
</gene>
<sequence>MYKVLLVDDDFPVRVLLKQMINWEEAGLEIVGEAIDGEEALEKINELNPDIAIVDIGMPIKNGVDLIKELKEQNSRCKVIVLSCHDDFQYVKEALKFGAKEYILKNLVTEERLLVVLNQMKVEIDKEKVEIQESQQLKRWANRGMWELKQEYLQQILRGIIINKNKIEQLIDELSINISRYSNVLLLVEIDNYEDVINKIADRHNKKLFNFSVRNVLEEVLLGIAEGEVVDLGGKHIAIIVSFENEKSELVIIEKLNTLSHKIRDSINRYFDVNISTVITEKTNKLLDLFNLYEKALITILIKFYNGGNKIYWTSDSKTITNNSQSINVKNLEKLIRKYVKESNMLKLEELIDGILAQAKTKRISPNKVIKFWLKIHIILEKICENYDIEMKQLTDGSLTKKIQKSETIFELKEIIMVVVKDIAHYFKSETKETTISHEIVKEIINYVSCNYMKDITLSMVAERVNMNMAYISHLFKQEVGESFVDFLKTTRIKKAKYLLEHTDETVNSIANKVGFTDRKYFSKIFKKVEGVNPTEYKKRIV</sequence>
<reference evidence="1" key="1">
    <citation type="submission" date="2023-09" db="EMBL/GenBank/DDBJ databases">
        <title>Vallitalea sediminicola and Vallitalea maricola sp. nov., anaerobic bacteria isolated from marine sediment.</title>
        <authorList>
            <person name="Hirano S."/>
            <person name="Maeda A."/>
            <person name="Terahara T."/>
            <person name="Mori K."/>
            <person name="Hamada M."/>
            <person name="Matsumoto R."/>
            <person name="Kobayashi T."/>
        </authorList>
    </citation>
    <scope>NUCLEOTIDE SEQUENCE</scope>
    <source>
        <strain evidence="1">AN17-2</strain>
    </source>
</reference>
<proteinExistence type="predicted"/>
<name>A0ACB5UQ40_9FIRM</name>
<organism evidence="1 2">
    <name type="scientific">Vallitalea maricola</name>
    <dbReference type="NCBI Taxonomy" id="3074433"/>
    <lineage>
        <taxon>Bacteria</taxon>
        <taxon>Bacillati</taxon>
        <taxon>Bacillota</taxon>
        <taxon>Clostridia</taxon>
        <taxon>Lachnospirales</taxon>
        <taxon>Vallitaleaceae</taxon>
        <taxon>Vallitalea</taxon>
    </lineage>
</organism>